<dbReference type="Pfam" id="PF01425">
    <property type="entry name" value="Amidase"/>
    <property type="match status" value="1"/>
</dbReference>
<evidence type="ECO:0000259" key="1">
    <source>
        <dbReference type="Pfam" id="PF01425"/>
    </source>
</evidence>
<evidence type="ECO:0000313" key="2">
    <source>
        <dbReference type="EMBL" id="GLR16370.1"/>
    </source>
</evidence>
<dbReference type="InterPro" id="IPR036928">
    <property type="entry name" value="AS_sf"/>
</dbReference>
<comment type="caution">
    <text evidence="2">The sequence shown here is derived from an EMBL/GenBank/DDBJ whole genome shotgun (WGS) entry which is preliminary data.</text>
</comment>
<reference evidence="2" key="1">
    <citation type="journal article" date="2014" name="Int. J. Syst. Evol. Microbiol.">
        <title>Complete genome sequence of Corynebacterium casei LMG S-19264T (=DSM 44701T), isolated from a smear-ripened cheese.</title>
        <authorList>
            <consortium name="US DOE Joint Genome Institute (JGI-PGF)"/>
            <person name="Walter F."/>
            <person name="Albersmeier A."/>
            <person name="Kalinowski J."/>
            <person name="Ruckert C."/>
        </authorList>
    </citation>
    <scope>NUCLEOTIDE SEQUENCE</scope>
    <source>
        <strain evidence="2">NBRC 108769</strain>
    </source>
</reference>
<feature type="domain" description="Amidase" evidence="1">
    <location>
        <begin position="63"/>
        <end position="332"/>
    </location>
</feature>
<organism evidence="2 3">
    <name type="scientific">Portibacter lacus</name>
    <dbReference type="NCBI Taxonomy" id="1099794"/>
    <lineage>
        <taxon>Bacteria</taxon>
        <taxon>Pseudomonadati</taxon>
        <taxon>Bacteroidota</taxon>
        <taxon>Saprospiria</taxon>
        <taxon>Saprospirales</taxon>
        <taxon>Haliscomenobacteraceae</taxon>
        <taxon>Portibacter</taxon>
    </lineage>
</organism>
<dbReference type="Gene3D" id="3.90.1300.10">
    <property type="entry name" value="Amidase signature (AS) domain"/>
    <property type="match status" value="1"/>
</dbReference>
<keyword evidence="3" id="KW-1185">Reference proteome</keyword>
<accession>A0AA37SRA7</accession>
<dbReference type="SUPFAM" id="SSF75304">
    <property type="entry name" value="Amidase signature (AS) enzymes"/>
    <property type="match status" value="1"/>
</dbReference>
<evidence type="ECO:0000313" key="3">
    <source>
        <dbReference type="Proteomes" id="UP001156666"/>
    </source>
</evidence>
<dbReference type="Proteomes" id="UP001156666">
    <property type="component" value="Unassembled WGS sequence"/>
</dbReference>
<dbReference type="EMBL" id="BSOH01000005">
    <property type="protein sequence ID" value="GLR16370.1"/>
    <property type="molecule type" value="Genomic_DNA"/>
</dbReference>
<protein>
    <submittedName>
        <fullName evidence="2">Amidase</fullName>
    </submittedName>
</protein>
<name>A0AA37SRA7_9BACT</name>
<dbReference type="InterPro" id="IPR023631">
    <property type="entry name" value="Amidase_dom"/>
</dbReference>
<sequence>MQYKLITSKVLDKKAIQKSIKKQIKGFTSEDYETLKPLIYEQDIPTIQNHIQQGSLTYKMLVQWYLYRINKFEFEPNTSLHTIIAINPNAVADAEARDLSRSSDDHGIFGMPILLKDNINAQGMPTTAGAIALKDNYAEDAFIVKQMKNKGAIILGKVNLSEWAYFFCSGCPVGYSAIGGQTLNPYGRTIYETGGSSAGSGTSMAANYAAAAIGTETSGSILSPSSQNSVVGLKPTIGLLSRSGIVPISSTLDTPGPMTRNVIDNAIVLSAMVGKDAQDSYTSLSFNEKDYTQNLEELDLVGLRLGANKSFMNNVPLYADIMVALQKMGAEVFGYEPTKVDLDGFLSILNIDMRNDLPEYLTNHAGPKVQVRSVKDVMIFNQKDMDTRAPYDQELFAGIIADETTDDELKEIISNGQAAARAFFDVPMEKFELDAITSINNYDASRAAIAYYPALTIPMGYQEDGEPMNLTIIAPSLSEEKLLKIGYVIEQATKLRVPPELGK</sequence>
<dbReference type="PANTHER" id="PTHR42678:SF34">
    <property type="entry name" value="OS04G0183300 PROTEIN"/>
    <property type="match status" value="1"/>
</dbReference>
<reference evidence="2" key="2">
    <citation type="submission" date="2023-01" db="EMBL/GenBank/DDBJ databases">
        <title>Draft genome sequence of Portibacter lacus strain NBRC 108769.</title>
        <authorList>
            <person name="Sun Q."/>
            <person name="Mori K."/>
        </authorList>
    </citation>
    <scope>NUCLEOTIDE SEQUENCE</scope>
    <source>
        <strain evidence="2">NBRC 108769</strain>
    </source>
</reference>
<dbReference type="AlphaFoldDB" id="A0AA37SRA7"/>
<proteinExistence type="predicted"/>
<dbReference type="PANTHER" id="PTHR42678">
    <property type="entry name" value="AMIDASE"/>
    <property type="match status" value="1"/>
</dbReference>
<gene>
    <name evidence="2" type="primary">gatA_1</name>
    <name evidence="2" type="ORF">GCM10007940_09850</name>
</gene>